<keyword evidence="13" id="KW-0460">Magnesium</keyword>
<dbReference type="SUPFAM" id="SSF56059">
    <property type="entry name" value="Glutathione synthetase ATP-binding domain-like"/>
    <property type="match status" value="1"/>
</dbReference>
<dbReference type="InterPro" id="IPR036844">
    <property type="entry name" value="Hint_dom_sf"/>
</dbReference>
<evidence type="ECO:0000256" key="15">
    <source>
        <dbReference type="ARBA" id="ARBA00033470"/>
    </source>
</evidence>
<comment type="cofactor">
    <cofactor evidence="1">
        <name>Mg(2+)</name>
        <dbReference type="ChEBI" id="CHEBI:18420"/>
    </cofactor>
</comment>
<dbReference type="Gene3D" id="2.170.16.10">
    <property type="entry name" value="Hedgehog/Intein (Hint) domain"/>
    <property type="match status" value="2"/>
</dbReference>
<dbReference type="PROSITE" id="PS00742">
    <property type="entry name" value="PEP_ENZYMES_2"/>
    <property type="match status" value="1"/>
</dbReference>
<dbReference type="Gene3D" id="3.20.20.60">
    <property type="entry name" value="Phosphoenolpyruvate-binding domains"/>
    <property type="match status" value="1"/>
</dbReference>
<dbReference type="InterPro" id="IPR040442">
    <property type="entry name" value="Pyrv_kinase-like_dom_sf"/>
</dbReference>
<dbReference type="GO" id="GO:0046872">
    <property type="term" value="F:metal ion binding"/>
    <property type="evidence" value="ECO:0007669"/>
    <property type="project" value="UniProtKB-KW"/>
</dbReference>
<dbReference type="NCBIfam" id="TIGR01445">
    <property type="entry name" value="intein_Nterm"/>
    <property type="match status" value="1"/>
</dbReference>
<dbReference type="CDD" id="cd00081">
    <property type="entry name" value="Hint"/>
    <property type="match status" value="1"/>
</dbReference>
<evidence type="ECO:0000256" key="8">
    <source>
        <dbReference type="ARBA" id="ARBA00022723"/>
    </source>
</evidence>
<dbReference type="Pfam" id="PF00391">
    <property type="entry name" value="PEP-utilizers"/>
    <property type="match status" value="2"/>
</dbReference>
<dbReference type="SUPFAM" id="SSF52009">
    <property type="entry name" value="Phosphohistidine domain"/>
    <property type="match status" value="1"/>
</dbReference>
<dbReference type="PANTHER" id="PTHR43030">
    <property type="entry name" value="PHOSPHOENOLPYRUVATE SYNTHASE"/>
    <property type="match status" value="1"/>
</dbReference>
<dbReference type="UniPathway" id="UPA00138"/>
<evidence type="ECO:0000256" key="11">
    <source>
        <dbReference type="ARBA" id="ARBA00022813"/>
    </source>
</evidence>
<gene>
    <name evidence="18" type="ORF">COS26_00585</name>
</gene>
<dbReference type="FunFam" id="3.30.470.20:FF:000017">
    <property type="entry name" value="Phosphoenolpyruvate synthase"/>
    <property type="match status" value="1"/>
</dbReference>
<evidence type="ECO:0000256" key="5">
    <source>
        <dbReference type="ARBA" id="ARBA00011996"/>
    </source>
</evidence>
<protein>
    <recommendedName>
        <fullName evidence="6">Phosphoenolpyruvate synthase</fullName>
        <ecNumber evidence="5">2.7.9.2</ecNumber>
    </recommendedName>
    <alternativeName>
        <fullName evidence="15">Pyruvate, water dikinase</fullName>
    </alternativeName>
</protein>
<reference evidence="19" key="1">
    <citation type="submission" date="2017-09" db="EMBL/GenBank/DDBJ databases">
        <title>Depth-based differentiation of microbial function through sediment-hosted aquifers and enrichment of novel symbionts in the deep terrestrial subsurface.</title>
        <authorList>
            <person name="Probst A.J."/>
            <person name="Ladd B."/>
            <person name="Jarett J.K."/>
            <person name="Geller-Mcgrath D.E."/>
            <person name="Sieber C.M.K."/>
            <person name="Emerson J.B."/>
            <person name="Anantharaman K."/>
            <person name="Thomas B.C."/>
            <person name="Malmstrom R."/>
            <person name="Stieglmeier M."/>
            <person name="Klingl A."/>
            <person name="Woyke T."/>
            <person name="Ryan C.M."/>
            <person name="Banfield J.F."/>
        </authorList>
    </citation>
    <scope>NUCLEOTIDE SEQUENCE [LARGE SCALE GENOMIC DNA]</scope>
</reference>
<dbReference type="InterPro" id="IPR027434">
    <property type="entry name" value="Homing_endonucl"/>
</dbReference>
<dbReference type="SMART" id="SM00306">
    <property type="entry name" value="HintN"/>
    <property type="match status" value="1"/>
</dbReference>
<dbReference type="PRINTS" id="PR00379">
    <property type="entry name" value="INTEIN"/>
</dbReference>
<dbReference type="AlphaFoldDB" id="A0A2M7D8E5"/>
<dbReference type="SUPFAM" id="SSF51294">
    <property type="entry name" value="Hedgehog/intein (Hint) domain"/>
    <property type="match status" value="1"/>
</dbReference>
<dbReference type="Gene3D" id="3.10.28.10">
    <property type="entry name" value="Homing endonucleases"/>
    <property type="match status" value="1"/>
</dbReference>
<dbReference type="PROSITE" id="PS50818">
    <property type="entry name" value="INTEIN_C_TER"/>
    <property type="match status" value="1"/>
</dbReference>
<dbReference type="EMBL" id="PEUA01000013">
    <property type="protein sequence ID" value="PIV43378.1"/>
    <property type="molecule type" value="Genomic_DNA"/>
</dbReference>
<dbReference type="GO" id="GO:0005524">
    <property type="term" value="F:ATP binding"/>
    <property type="evidence" value="ECO:0007669"/>
    <property type="project" value="UniProtKB-KW"/>
</dbReference>
<dbReference type="InterPro" id="IPR004042">
    <property type="entry name" value="Intein_endonuc_central"/>
</dbReference>
<dbReference type="GO" id="GO:0004519">
    <property type="term" value="F:endonuclease activity"/>
    <property type="evidence" value="ECO:0007669"/>
    <property type="project" value="InterPro"/>
</dbReference>
<dbReference type="Gene3D" id="3.30.1490.20">
    <property type="entry name" value="ATP-grasp fold, A domain"/>
    <property type="match status" value="1"/>
</dbReference>
<organism evidence="18 19">
    <name type="scientific">Candidatus Nealsonbacteria bacterium CG02_land_8_20_14_3_00_40_11</name>
    <dbReference type="NCBI Taxonomy" id="1974700"/>
    <lineage>
        <taxon>Bacteria</taxon>
        <taxon>Candidatus Nealsoniibacteriota</taxon>
    </lineage>
</organism>
<dbReference type="InterPro" id="IPR023151">
    <property type="entry name" value="PEP_util_CS"/>
</dbReference>
<proteinExistence type="inferred from homology"/>
<accession>A0A2M7D8E5</accession>
<evidence type="ECO:0000256" key="10">
    <source>
        <dbReference type="ARBA" id="ARBA00022777"/>
    </source>
</evidence>
<keyword evidence="10" id="KW-0418">Kinase</keyword>
<keyword evidence="14" id="KW-0651">Protein splicing</keyword>
<dbReference type="InterPro" id="IPR036637">
    <property type="entry name" value="Phosphohistidine_dom_sf"/>
</dbReference>
<evidence type="ECO:0000256" key="2">
    <source>
        <dbReference type="ARBA" id="ARBA00002988"/>
    </source>
</evidence>
<dbReference type="PROSITE" id="PS50817">
    <property type="entry name" value="INTEIN_N_TER"/>
    <property type="match status" value="1"/>
</dbReference>
<evidence type="ECO:0000256" key="9">
    <source>
        <dbReference type="ARBA" id="ARBA00022741"/>
    </source>
</evidence>
<name>A0A2M7D8E5_9BACT</name>
<comment type="catalytic activity">
    <reaction evidence="16">
        <text>pyruvate + ATP + H2O = phosphoenolpyruvate + AMP + phosphate + 2 H(+)</text>
        <dbReference type="Rhea" id="RHEA:11364"/>
        <dbReference type="ChEBI" id="CHEBI:15361"/>
        <dbReference type="ChEBI" id="CHEBI:15377"/>
        <dbReference type="ChEBI" id="CHEBI:15378"/>
        <dbReference type="ChEBI" id="CHEBI:30616"/>
        <dbReference type="ChEBI" id="CHEBI:43474"/>
        <dbReference type="ChEBI" id="CHEBI:58702"/>
        <dbReference type="ChEBI" id="CHEBI:456215"/>
        <dbReference type="EC" id="2.7.9.2"/>
    </reaction>
</comment>
<comment type="similarity">
    <text evidence="4">Belongs to the PEP-utilizing enzyme family.</text>
</comment>
<dbReference type="InterPro" id="IPR006319">
    <property type="entry name" value="PEP_synth"/>
</dbReference>
<dbReference type="EC" id="2.7.9.2" evidence="5"/>
<evidence type="ECO:0000256" key="14">
    <source>
        <dbReference type="ARBA" id="ARBA00023000"/>
    </source>
</evidence>
<evidence type="ECO:0000256" key="6">
    <source>
        <dbReference type="ARBA" id="ARBA00021623"/>
    </source>
</evidence>
<dbReference type="InterPro" id="IPR006142">
    <property type="entry name" value="INTEIN"/>
</dbReference>
<evidence type="ECO:0000256" key="1">
    <source>
        <dbReference type="ARBA" id="ARBA00001946"/>
    </source>
</evidence>
<evidence type="ECO:0000256" key="7">
    <source>
        <dbReference type="ARBA" id="ARBA00022679"/>
    </source>
</evidence>
<keyword evidence="11" id="KW-0068">Autocatalytic cleavage</keyword>
<keyword evidence="18" id="KW-0670">Pyruvate</keyword>
<dbReference type="InterPro" id="IPR002192">
    <property type="entry name" value="PPDK_AMP/ATP-bd"/>
</dbReference>
<dbReference type="PANTHER" id="PTHR43030:SF1">
    <property type="entry name" value="PHOSPHOENOLPYRUVATE SYNTHASE"/>
    <property type="match status" value="1"/>
</dbReference>
<keyword evidence="7" id="KW-0808">Transferase</keyword>
<feature type="domain" description="DOD-type homing endonuclease" evidence="17">
    <location>
        <begin position="555"/>
        <end position="701"/>
    </location>
</feature>
<comment type="pathway">
    <text evidence="3">Carbohydrate biosynthesis; gluconeogenesis.</text>
</comment>
<dbReference type="SUPFAM" id="SSF51621">
    <property type="entry name" value="Phosphoenolpyruvate/pyruvate domain"/>
    <property type="match status" value="1"/>
</dbReference>
<evidence type="ECO:0000313" key="19">
    <source>
        <dbReference type="Proteomes" id="UP000230304"/>
    </source>
</evidence>
<dbReference type="Gene3D" id="3.50.30.10">
    <property type="entry name" value="Phosphohistidine domain"/>
    <property type="match status" value="2"/>
</dbReference>
<keyword evidence="9" id="KW-0547">Nucleotide-binding</keyword>
<dbReference type="InterPro" id="IPR030934">
    <property type="entry name" value="Intein_C"/>
</dbReference>
<dbReference type="GO" id="GO:0016539">
    <property type="term" value="P:intein-mediated protein splicing"/>
    <property type="evidence" value="ECO:0007669"/>
    <property type="project" value="InterPro"/>
</dbReference>
<dbReference type="InterPro" id="IPR013815">
    <property type="entry name" value="ATP_grasp_subdomain_1"/>
</dbReference>
<keyword evidence="12" id="KW-0067">ATP-binding</keyword>
<dbReference type="FunFam" id="3.30.1490.20:FF:000010">
    <property type="entry name" value="Phosphoenolpyruvate synthase"/>
    <property type="match status" value="1"/>
</dbReference>
<evidence type="ECO:0000256" key="4">
    <source>
        <dbReference type="ARBA" id="ARBA00007837"/>
    </source>
</evidence>
<evidence type="ECO:0000313" key="18">
    <source>
        <dbReference type="EMBL" id="PIV43378.1"/>
    </source>
</evidence>
<dbReference type="Pfam" id="PF01326">
    <property type="entry name" value="PPDK_N"/>
    <property type="match status" value="1"/>
</dbReference>
<dbReference type="InterPro" id="IPR000121">
    <property type="entry name" value="PEP_util_C"/>
</dbReference>
<evidence type="ECO:0000256" key="3">
    <source>
        <dbReference type="ARBA" id="ARBA00004742"/>
    </source>
</evidence>
<dbReference type="InterPro" id="IPR006141">
    <property type="entry name" value="Intein_N"/>
</dbReference>
<dbReference type="NCBIfam" id="TIGR01443">
    <property type="entry name" value="intein_Cterm"/>
    <property type="match status" value="1"/>
</dbReference>
<comment type="function">
    <text evidence="2">Catalyzes the phosphorylation of pyruvate to phosphoenolpyruvate.</text>
</comment>
<evidence type="ECO:0000259" key="17">
    <source>
        <dbReference type="PROSITE" id="PS50819"/>
    </source>
</evidence>
<keyword evidence="8" id="KW-0479">Metal-binding</keyword>
<evidence type="ECO:0000256" key="16">
    <source>
        <dbReference type="ARBA" id="ARBA00047700"/>
    </source>
</evidence>
<dbReference type="PROSITE" id="PS50819">
    <property type="entry name" value="INTEIN_ENDONUCLEASE"/>
    <property type="match status" value="1"/>
</dbReference>
<dbReference type="Pfam" id="PF14890">
    <property type="entry name" value="Intein_splicing"/>
    <property type="match status" value="1"/>
</dbReference>
<dbReference type="InterPro" id="IPR015813">
    <property type="entry name" value="Pyrv/PenolPyrv_kinase-like_dom"/>
</dbReference>
<dbReference type="SUPFAM" id="SSF55608">
    <property type="entry name" value="Homing endonucleases"/>
    <property type="match status" value="1"/>
</dbReference>
<dbReference type="Proteomes" id="UP000230304">
    <property type="component" value="Unassembled WGS sequence"/>
</dbReference>
<sequence>MKEKSPQYHPPSAELRGKKKLILWFKETSIKDVPLVGGKNASLGEMFSQLAKKGINVPDGFALTTNFYWKFLEANGLDKVLKGFFKEFNPKSIKSIQETGKKCRAAILKGKFPDSLKQEILKAYLKLSQKYGANPDVAVRTSGVAEDRPNASFAGQFETYLNVRGEEELLKAAKKSIVSTFTDRAIAYREEKKIGQMEFGLSVGVQKMVRSDLASSGIIFTLDTETGFSNVVLINSIWGVGEMIVKGKITPDQFYVFKPTLKQGYRPIIVKNLGRKNKKYIFAKNGGLEEADVFPQNQLKFSLSDEDVLTLAKWAVLIEEHYGKPQDIEWAKDGKTGKLFIVQSRPETVYAVQNEKTTYEEYQIKTKKSPILTGIAIGNKIGIGKIRLISDVSKISGFQKGEVLLTKMTDPDWVPIMRLASAIITDEGGKTCFAGDTKILTNKGFLSIKEIAEIFNSVSIEVLSLNRESLKIEWKRVVNAFKRKSSTIEINVSQTGRMKDNTLRTTPDHKFITFNNRCLISEEIQNIIRSQRGILSLQKIPSKDYLSFSPKIGYLLGAISTDGHVRIDRTKAQIHFVQKPTVAKKDFIEKVKKYFADEYRYDLHLYKKHPSQGIIRGKIINGSAALDLRCYNKKIATDIVQKQRKISDILIKANKEFLLNFIAGAIDGDGTYNEKANRINIFCSKQFLLEAITITCLRLGVSFQVVKNRNIHNIQIVDGIEEILEYTSRVKGCYRIRVMGTRFFKAKQLLEDIIRRINYRGRILIYVKNNLLIDAEKIRNYVIPMIKGQSENHALTKIIESNLKMLRVDVEGKTAKSKDVYNIEVENNHNYVVFTRRYTPIIVENCHAAIVSRELGVPCIVGAGRATKIFKNGETVTVDCTQGSVGRIYQGEIPFILKKYDLKKIPKLKTKIMINIGAPDIAFKTSFLPNAGVGLARIEFILADKIRIHPLALYHYGKGFKDRKTKSEIGRITSGFKDKKQYFIDKLAEGISQIASAFYPKPVIVRLSDFKSNEYAELLGGSIFEPKESNPMLGWRGASRYYDEKFKPAFKMECQAIKKAREVFGLKNIWVMVPFCRTVEEGKTVLEEMRKNGLGKTGNGLKVIVMCEIPSNVVLADKFLDIFDGMSIGSNDLTQLVLGLDRDSALVAKVGDERNEAVKEMVKKVIEVCKRRKKYVGICGEAASIPEFAKFLINCEIESLSVNSDSVIKTILIVADEEKKLKKE</sequence>
<evidence type="ECO:0000256" key="13">
    <source>
        <dbReference type="ARBA" id="ARBA00022842"/>
    </source>
</evidence>
<dbReference type="Gene3D" id="3.30.470.20">
    <property type="entry name" value="ATP-grasp fold, B domain"/>
    <property type="match status" value="1"/>
</dbReference>
<dbReference type="InterPro" id="IPR003587">
    <property type="entry name" value="Hint_dom_N"/>
</dbReference>
<comment type="caution">
    <text evidence="18">The sequence shown here is derived from an EMBL/GenBank/DDBJ whole genome shotgun (WGS) entry which is preliminary data.</text>
</comment>
<dbReference type="Pfam" id="PF02896">
    <property type="entry name" value="PEP-utilizers_C"/>
    <property type="match status" value="1"/>
</dbReference>
<dbReference type="GO" id="GO:0008986">
    <property type="term" value="F:pyruvate, water dikinase activity"/>
    <property type="evidence" value="ECO:0007669"/>
    <property type="project" value="UniProtKB-EC"/>
</dbReference>
<dbReference type="InterPro" id="IPR008279">
    <property type="entry name" value="PEP-util_enz_mobile_dom"/>
</dbReference>
<dbReference type="GO" id="GO:0006094">
    <property type="term" value="P:gluconeogenesis"/>
    <property type="evidence" value="ECO:0007669"/>
    <property type="project" value="UniProtKB-UniPathway"/>
</dbReference>
<evidence type="ECO:0000256" key="12">
    <source>
        <dbReference type="ARBA" id="ARBA00022840"/>
    </source>
</evidence>